<protein>
    <submittedName>
        <fullName evidence="2">Uncharacterized protein</fullName>
    </submittedName>
</protein>
<keyword evidence="1" id="KW-0812">Transmembrane</keyword>
<organism evidence="2 3">
    <name type="scientific">Ficus carica</name>
    <name type="common">Common fig</name>
    <dbReference type="NCBI Taxonomy" id="3494"/>
    <lineage>
        <taxon>Eukaryota</taxon>
        <taxon>Viridiplantae</taxon>
        <taxon>Streptophyta</taxon>
        <taxon>Embryophyta</taxon>
        <taxon>Tracheophyta</taxon>
        <taxon>Spermatophyta</taxon>
        <taxon>Magnoliopsida</taxon>
        <taxon>eudicotyledons</taxon>
        <taxon>Gunneridae</taxon>
        <taxon>Pentapetalae</taxon>
        <taxon>rosids</taxon>
        <taxon>fabids</taxon>
        <taxon>Rosales</taxon>
        <taxon>Moraceae</taxon>
        <taxon>Ficeae</taxon>
        <taxon>Ficus</taxon>
    </lineage>
</organism>
<comment type="caution">
    <text evidence="2">The sequence shown here is derived from an EMBL/GenBank/DDBJ whole genome shotgun (WGS) entry which is preliminary data.</text>
</comment>
<feature type="transmembrane region" description="Helical" evidence="1">
    <location>
        <begin position="102"/>
        <end position="123"/>
    </location>
</feature>
<keyword evidence="1" id="KW-0472">Membrane</keyword>
<keyword evidence="3" id="KW-1185">Reference proteome</keyword>
<dbReference type="EMBL" id="BTGU01000014">
    <property type="protein sequence ID" value="GMN42299.1"/>
    <property type="molecule type" value="Genomic_DNA"/>
</dbReference>
<dbReference type="AlphaFoldDB" id="A0AA87ZRW6"/>
<dbReference type="Proteomes" id="UP001187192">
    <property type="component" value="Unassembled WGS sequence"/>
</dbReference>
<accession>A0AA87ZRW6</accession>
<dbReference type="PANTHER" id="PTHR35508">
    <property type="entry name" value="VOLTAGE-DEPENDENT L-TYPE CALCIUM CHANNEL SUBUNIT"/>
    <property type="match status" value="1"/>
</dbReference>
<proteinExistence type="predicted"/>
<feature type="transmembrane region" description="Helical" evidence="1">
    <location>
        <begin position="45"/>
        <end position="66"/>
    </location>
</feature>
<name>A0AA87ZRW6_FICCA</name>
<evidence type="ECO:0000313" key="3">
    <source>
        <dbReference type="Proteomes" id="UP001187192"/>
    </source>
</evidence>
<dbReference type="PANTHER" id="PTHR35508:SF1">
    <property type="entry name" value="VOLTAGE-DEPENDENT L-TYPE CALCIUM CHANNEL SUBUNIT"/>
    <property type="match status" value="1"/>
</dbReference>
<feature type="transmembrane region" description="Helical" evidence="1">
    <location>
        <begin position="15"/>
        <end position="38"/>
    </location>
</feature>
<reference evidence="2" key="1">
    <citation type="submission" date="2023-07" db="EMBL/GenBank/DDBJ databases">
        <title>draft genome sequence of fig (Ficus carica).</title>
        <authorList>
            <person name="Takahashi T."/>
            <person name="Nishimura K."/>
        </authorList>
    </citation>
    <scope>NUCLEOTIDE SEQUENCE</scope>
</reference>
<evidence type="ECO:0000313" key="2">
    <source>
        <dbReference type="EMBL" id="GMN42299.1"/>
    </source>
</evidence>
<keyword evidence="1" id="KW-1133">Transmembrane helix</keyword>
<sequence length="161" mass="17046">MTNEAVVKAEEDRGLLIKLLCALTTTLWCYVVGTITLLALTGLLVFMLFFLVATFNAVVVSLLISLAAAGGFLALFFAFVTAIYIGALAIAALVISTTAISTIIAVLIAAGWVGFFCTLWLATKKSVGLAMHSLSMTSSALSAYSPARTARRRQMVDEVSD</sequence>
<feature type="transmembrane region" description="Helical" evidence="1">
    <location>
        <begin position="72"/>
        <end position="95"/>
    </location>
</feature>
<evidence type="ECO:0000256" key="1">
    <source>
        <dbReference type="SAM" id="Phobius"/>
    </source>
</evidence>
<gene>
    <name evidence="2" type="ORF">TIFTF001_011527</name>
</gene>